<evidence type="ECO:0000256" key="12">
    <source>
        <dbReference type="HAMAP-Rule" id="MF_00983"/>
    </source>
</evidence>
<dbReference type="GO" id="GO:0016887">
    <property type="term" value="F:ATP hydrolysis activity"/>
    <property type="evidence" value="ECO:0007669"/>
    <property type="project" value="RHEA"/>
</dbReference>
<keyword evidence="5 12" id="KW-0378">Hydrolase</keyword>
<evidence type="ECO:0000259" key="14">
    <source>
        <dbReference type="PROSITE" id="PS51192"/>
    </source>
</evidence>
<comment type="catalytic activity">
    <reaction evidence="11 12">
        <text>ATP + H2O = ADP + phosphate + H(+)</text>
        <dbReference type="Rhea" id="RHEA:13065"/>
        <dbReference type="ChEBI" id="CHEBI:15377"/>
        <dbReference type="ChEBI" id="CHEBI:15378"/>
        <dbReference type="ChEBI" id="CHEBI:30616"/>
        <dbReference type="ChEBI" id="CHEBI:43474"/>
        <dbReference type="ChEBI" id="CHEBI:456216"/>
        <dbReference type="EC" id="5.6.2.4"/>
    </reaction>
</comment>
<keyword evidence="10 12" id="KW-0413">Isomerase</keyword>
<dbReference type="PANTHER" id="PTHR30580:SF0">
    <property type="entry name" value="PRIMOSOMAL PROTEIN N"/>
    <property type="match status" value="1"/>
</dbReference>
<gene>
    <name evidence="12" type="primary">priA</name>
    <name evidence="15" type="ORF">CXZ10_19125</name>
</gene>
<accession>A0A2N3LSF0</accession>
<reference evidence="15 16" key="1">
    <citation type="submission" date="2017-12" db="EMBL/GenBank/DDBJ databases">
        <title>Anaerobic carbon monoxide metabolism by Pleomorphomonas carboxyditropha sp. nov., a new mesophilic hydrogenogenic carboxidotroph.</title>
        <authorList>
            <person name="Esquivel-Elizondo S."/>
            <person name="Krajmalnik-Brown R."/>
        </authorList>
    </citation>
    <scope>NUCLEOTIDE SEQUENCE [LARGE SCALE GENOMIC DNA]</scope>
    <source>
        <strain evidence="15 16">R5-392</strain>
    </source>
</reference>
<dbReference type="Pfam" id="PF17764">
    <property type="entry name" value="PriA_3primeBD"/>
    <property type="match status" value="1"/>
</dbReference>
<dbReference type="GO" id="GO:0006269">
    <property type="term" value="P:DNA replication, synthesis of primer"/>
    <property type="evidence" value="ECO:0007669"/>
    <property type="project" value="UniProtKB-KW"/>
</dbReference>
<evidence type="ECO:0000256" key="3">
    <source>
        <dbReference type="ARBA" id="ARBA00022723"/>
    </source>
</evidence>
<dbReference type="InterPro" id="IPR014001">
    <property type="entry name" value="Helicase_ATP-bd"/>
</dbReference>
<dbReference type="Proteomes" id="UP000233491">
    <property type="component" value="Unassembled WGS sequence"/>
</dbReference>
<dbReference type="InterPro" id="IPR027417">
    <property type="entry name" value="P-loop_NTPase"/>
</dbReference>
<evidence type="ECO:0000256" key="5">
    <source>
        <dbReference type="ARBA" id="ARBA00022801"/>
    </source>
</evidence>
<name>A0A2N3LSF0_9HYPH</name>
<organism evidence="15 16">
    <name type="scientific">Pleomorphomonas diazotrophica</name>
    <dbReference type="NCBI Taxonomy" id="1166257"/>
    <lineage>
        <taxon>Bacteria</taxon>
        <taxon>Pseudomonadati</taxon>
        <taxon>Pseudomonadota</taxon>
        <taxon>Alphaproteobacteria</taxon>
        <taxon>Hyphomicrobiales</taxon>
        <taxon>Pleomorphomonadaceae</taxon>
        <taxon>Pleomorphomonas</taxon>
    </lineage>
</organism>
<comment type="function">
    <text evidence="12">Initiates the restart of stalled replication forks, which reloads the replicative helicase on sites other than the origin of replication. Recognizes and binds to abandoned replication forks and remodels them to uncover a helicase loading site. Promotes assembly of the primosome at these replication forks.</text>
</comment>
<comment type="caution">
    <text evidence="15">The sequence shown here is derived from an EMBL/GenBank/DDBJ whole genome shotgun (WGS) entry which is preliminary data.</text>
</comment>
<feature type="domain" description="Helicase ATP-binding" evidence="14">
    <location>
        <begin position="286"/>
        <end position="452"/>
    </location>
</feature>
<dbReference type="Gene3D" id="3.40.1440.60">
    <property type="entry name" value="PriA, 3(prime) DNA-binding domain"/>
    <property type="match status" value="1"/>
</dbReference>
<dbReference type="GO" id="GO:0043138">
    <property type="term" value="F:3'-5' DNA helicase activity"/>
    <property type="evidence" value="ECO:0007669"/>
    <property type="project" value="UniProtKB-EC"/>
</dbReference>
<keyword evidence="6 12" id="KW-0347">Helicase</keyword>
<dbReference type="OrthoDB" id="9759544at2"/>
<dbReference type="SMART" id="SM00487">
    <property type="entry name" value="DEXDc"/>
    <property type="match status" value="1"/>
</dbReference>
<dbReference type="GO" id="GO:1990077">
    <property type="term" value="C:primosome complex"/>
    <property type="evidence" value="ECO:0007669"/>
    <property type="project" value="UniProtKB-UniRule"/>
</dbReference>
<dbReference type="Pfam" id="PF18074">
    <property type="entry name" value="PriA_C"/>
    <property type="match status" value="1"/>
</dbReference>
<evidence type="ECO:0000256" key="2">
    <source>
        <dbReference type="ARBA" id="ARBA00022705"/>
    </source>
</evidence>
<dbReference type="GO" id="GO:0008270">
    <property type="term" value="F:zinc ion binding"/>
    <property type="evidence" value="ECO:0007669"/>
    <property type="project" value="UniProtKB-UniRule"/>
</dbReference>
<proteinExistence type="inferred from homology"/>
<dbReference type="InterPro" id="IPR041236">
    <property type="entry name" value="PriA_C"/>
</dbReference>
<dbReference type="CDD" id="cd17929">
    <property type="entry name" value="DEXHc_priA"/>
    <property type="match status" value="1"/>
</dbReference>
<dbReference type="AlphaFoldDB" id="A0A2N3LSF0"/>
<keyword evidence="16" id="KW-1185">Reference proteome</keyword>
<dbReference type="NCBIfam" id="TIGR00595">
    <property type="entry name" value="priA"/>
    <property type="match status" value="1"/>
</dbReference>
<dbReference type="Gene3D" id="3.40.50.300">
    <property type="entry name" value="P-loop containing nucleotide triphosphate hydrolases"/>
    <property type="match status" value="2"/>
</dbReference>
<evidence type="ECO:0000256" key="4">
    <source>
        <dbReference type="ARBA" id="ARBA00022741"/>
    </source>
</evidence>
<comment type="subunit">
    <text evidence="12">Component of the replication restart primosome.</text>
</comment>
<dbReference type="EC" id="5.6.2.4" evidence="12"/>
<feature type="binding site" evidence="12">
    <location>
        <position position="513"/>
    </location>
    <ligand>
        <name>Zn(2+)</name>
        <dbReference type="ChEBI" id="CHEBI:29105"/>
        <label>1</label>
    </ligand>
</feature>
<feature type="binding site" evidence="12">
    <location>
        <position position="556"/>
    </location>
    <ligand>
        <name>Zn(2+)</name>
        <dbReference type="ChEBI" id="CHEBI:29105"/>
        <label>1</label>
    </ligand>
</feature>
<dbReference type="InterPro" id="IPR011545">
    <property type="entry name" value="DEAD/DEAH_box_helicase_dom"/>
</dbReference>
<evidence type="ECO:0000256" key="9">
    <source>
        <dbReference type="ARBA" id="ARBA00023125"/>
    </source>
</evidence>
<dbReference type="SUPFAM" id="SSF52540">
    <property type="entry name" value="P-loop containing nucleoside triphosphate hydrolases"/>
    <property type="match status" value="2"/>
</dbReference>
<evidence type="ECO:0000256" key="7">
    <source>
        <dbReference type="ARBA" id="ARBA00022833"/>
    </source>
</evidence>
<feature type="binding site" evidence="12">
    <location>
        <position position="525"/>
    </location>
    <ligand>
        <name>Zn(2+)</name>
        <dbReference type="ChEBI" id="CHEBI:29105"/>
        <label>2</label>
    </ligand>
</feature>
<dbReference type="NCBIfam" id="NF004070">
    <property type="entry name" value="PRK05580.2-2"/>
    <property type="match status" value="1"/>
</dbReference>
<dbReference type="InterPro" id="IPR041222">
    <property type="entry name" value="PriA_3primeBD"/>
</dbReference>
<dbReference type="InterPro" id="IPR001650">
    <property type="entry name" value="Helicase_C-like"/>
</dbReference>
<sequence>MAEPFQREGGAGAHRSAGNEGRENDDGGTAHGRRLPYGQWLGEATALRLAYDCSPYISNQPMPTEKPTSSLHDLFGDASVRPASGGEVVQVLTPVGLDLSYSYRVPHGMAVVPGSIVQVPLGPRKVVGVVTAEPAELSASSNRLRPIEAAFDAPPLTPEMLSFVDWVARYTLTPRGMVMRMVLRAPDALEPEPPLRGLVATGATAERLTDARRRVLALLAENEGQAWTRAGLAAAAGVSPSVVEGLVTAGALAEVELAPGRPFRTPDPDFNPIDLTPDQSAAVAKLREARDDGVTLIDGVTGSGKTEVYLEAVADALRAGRQALILVPEIALTRAFLDRFSERFGALPAEWHSDVGPKMRARTWRAVALGEARVVVGARSALFLPFSDLGLIVVDEEHDTAYKQEEWASYHARDMAVVRGRLENIPVILASATPSLESRVNAERGRYRHIVLPARATGRDLPSLYAIDMRKAGPPRGRFLAPGLVAAIREVTERGEQAMLFLNRRGYAPLTLCRSCGHRFQCPQCSAWLVEHRFRGRLVCHHCGHTVPRPEACPSCGTLDSLVACGPGVERIAEEMQTLLPDKRTVVLSSDIGGGIQRLRAEFEAVAKGECDIVVGTQMVAKGHTFPKLTLVGVVDADLSLSQGDPRAAERTFQLLAQVTGRAGRVIGKGLGLLQTYAPESPVIEALISGDAERFYRTELAERERSAMPPFGRLAAILVSGPSRELAEDHARHLARMAPRDPAVEVLGPAEAALAVVRGRHRFRLIAHSGRDTDLSAYMRAWIAAADRPTRGVEAYVDVDPQNFL</sequence>
<evidence type="ECO:0000313" key="16">
    <source>
        <dbReference type="Proteomes" id="UP000233491"/>
    </source>
</evidence>
<dbReference type="PROSITE" id="PS51192">
    <property type="entry name" value="HELICASE_ATP_BIND_1"/>
    <property type="match status" value="1"/>
</dbReference>
<keyword evidence="2 12" id="KW-0235">DNA replication</keyword>
<evidence type="ECO:0000256" key="10">
    <source>
        <dbReference type="ARBA" id="ARBA00023235"/>
    </source>
</evidence>
<feature type="binding site" evidence="12">
    <location>
        <position position="540"/>
    </location>
    <ligand>
        <name>Zn(2+)</name>
        <dbReference type="ChEBI" id="CHEBI:29105"/>
        <label>2</label>
    </ligand>
</feature>
<dbReference type="GO" id="GO:0003677">
    <property type="term" value="F:DNA binding"/>
    <property type="evidence" value="ECO:0007669"/>
    <property type="project" value="UniProtKB-UniRule"/>
</dbReference>
<dbReference type="GO" id="GO:0006310">
    <property type="term" value="P:DNA recombination"/>
    <property type="evidence" value="ECO:0007669"/>
    <property type="project" value="InterPro"/>
</dbReference>
<keyword evidence="4 12" id="KW-0547">Nucleotide-binding</keyword>
<dbReference type="EMBL" id="PJNW01000017">
    <property type="protein sequence ID" value="PKR87464.1"/>
    <property type="molecule type" value="Genomic_DNA"/>
</dbReference>
<dbReference type="PANTHER" id="PTHR30580">
    <property type="entry name" value="PRIMOSOMAL PROTEIN N"/>
    <property type="match status" value="1"/>
</dbReference>
<dbReference type="Pfam" id="PF18319">
    <property type="entry name" value="Zn_ribbon_PriA"/>
    <property type="match status" value="1"/>
</dbReference>
<dbReference type="GO" id="GO:0005524">
    <property type="term" value="F:ATP binding"/>
    <property type="evidence" value="ECO:0007669"/>
    <property type="project" value="UniProtKB-UniRule"/>
</dbReference>
<feature type="binding site" evidence="12">
    <location>
        <position position="553"/>
    </location>
    <ligand>
        <name>Zn(2+)</name>
        <dbReference type="ChEBI" id="CHEBI:29105"/>
        <label>1</label>
    </ligand>
</feature>
<dbReference type="GO" id="GO:0006302">
    <property type="term" value="P:double-strand break repair"/>
    <property type="evidence" value="ECO:0007669"/>
    <property type="project" value="InterPro"/>
</dbReference>
<dbReference type="InterPro" id="IPR040498">
    <property type="entry name" value="PriA_CRR"/>
</dbReference>
<keyword evidence="3 12" id="KW-0479">Metal-binding</keyword>
<feature type="binding site" evidence="12">
    <location>
        <position position="522"/>
    </location>
    <ligand>
        <name>Zn(2+)</name>
        <dbReference type="ChEBI" id="CHEBI:29105"/>
        <label>2</label>
    </ligand>
</feature>
<feature type="binding site" evidence="12">
    <location>
        <position position="543"/>
    </location>
    <ligand>
        <name>Zn(2+)</name>
        <dbReference type="ChEBI" id="CHEBI:29105"/>
        <label>2</label>
    </ligand>
</feature>
<comment type="cofactor">
    <cofactor evidence="12">
        <name>Zn(2+)</name>
        <dbReference type="ChEBI" id="CHEBI:29105"/>
    </cofactor>
    <text evidence="12">Binds 2 zinc ions per subunit.</text>
</comment>
<keyword evidence="7 12" id="KW-0862">Zinc</keyword>
<feature type="binding site" evidence="12">
    <location>
        <position position="516"/>
    </location>
    <ligand>
        <name>Zn(2+)</name>
        <dbReference type="ChEBI" id="CHEBI:29105"/>
        <label>1</label>
    </ligand>
</feature>
<keyword evidence="9 12" id="KW-0238">DNA-binding</keyword>
<dbReference type="Pfam" id="PF00270">
    <property type="entry name" value="DEAD"/>
    <property type="match status" value="1"/>
</dbReference>
<keyword evidence="1 12" id="KW-0639">Primosome</keyword>
<evidence type="ECO:0000256" key="6">
    <source>
        <dbReference type="ARBA" id="ARBA00022806"/>
    </source>
</evidence>
<comment type="catalytic activity">
    <reaction evidence="12">
        <text>Couples ATP hydrolysis with the unwinding of duplex DNA by translocating in the 3'-5' direction.</text>
        <dbReference type="EC" id="5.6.2.4"/>
    </reaction>
</comment>
<evidence type="ECO:0000313" key="15">
    <source>
        <dbReference type="EMBL" id="PKR87464.1"/>
    </source>
</evidence>
<evidence type="ECO:0000256" key="13">
    <source>
        <dbReference type="SAM" id="MobiDB-lite"/>
    </source>
</evidence>
<dbReference type="GO" id="GO:0006270">
    <property type="term" value="P:DNA replication initiation"/>
    <property type="evidence" value="ECO:0007669"/>
    <property type="project" value="TreeGrafter"/>
</dbReference>
<dbReference type="SMART" id="SM00490">
    <property type="entry name" value="HELICc"/>
    <property type="match status" value="1"/>
</dbReference>
<dbReference type="FunFam" id="3.40.50.300:FF:000489">
    <property type="entry name" value="Primosome assembly protein PriA"/>
    <property type="match status" value="1"/>
</dbReference>
<evidence type="ECO:0000256" key="1">
    <source>
        <dbReference type="ARBA" id="ARBA00022515"/>
    </source>
</evidence>
<keyword evidence="8 12" id="KW-0067">ATP-binding</keyword>
<evidence type="ECO:0000256" key="8">
    <source>
        <dbReference type="ARBA" id="ARBA00022840"/>
    </source>
</evidence>
<feature type="region of interest" description="Disordered" evidence="13">
    <location>
        <begin position="1"/>
        <end position="34"/>
    </location>
</feature>
<dbReference type="InterPro" id="IPR042115">
    <property type="entry name" value="PriA_3primeBD_sf"/>
</dbReference>
<protein>
    <recommendedName>
        <fullName evidence="12">Replication restart protein PriA</fullName>
    </recommendedName>
    <alternativeName>
        <fullName evidence="12">ATP-dependent DNA helicase PriA</fullName>
        <ecNumber evidence="12">5.6.2.4</ecNumber>
    </alternativeName>
    <alternativeName>
        <fullName evidence="12">DNA 3'-5' helicase PriA</fullName>
    </alternativeName>
</protein>
<evidence type="ECO:0000256" key="11">
    <source>
        <dbReference type="ARBA" id="ARBA00048988"/>
    </source>
</evidence>
<dbReference type="InterPro" id="IPR005259">
    <property type="entry name" value="PriA"/>
</dbReference>
<comment type="similarity">
    <text evidence="12">Belongs to the helicase family. PriA subfamily.</text>
</comment>
<dbReference type="HAMAP" id="MF_00983">
    <property type="entry name" value="PriA"/>
    <property type="match status" value="1"/>
</dbReference>